<proteinExistence type="predicted"/>
<protein>
    <submittedName>
        <fullName evidence="1">Uncharacterized protein</fullName>
    </submittedName>
</protein>
<name>A0ABT2I2K0_9SPHN</name>
<keyword evidence="2" id="KW-1185">Reference proteome</keyword>
<gene>
    <name evidence="1" type="ORF">NZK81_05665</name>
</gene>
<dbReference type="EMBL" id="JANZXA010000003">
    <property type="protein sequence ID" value="MCT2399025.1"/>
    <property type="molecule type" value="Genomic_DNA"/>
</dbReference>
<dbReference type="Proteomes" id="UP001165583">
    <property type="component" value="Unassembled WGS sequence"/>
</dbReference>
<evidence type="ECO:0000313" key="1">
    <source>
        <dbReference type="EMBL" id="MCT2399025.1"/>
    </source>
</evidence>
<evidence type="ECO:0000313" key="2">
    <source>
        <dbReference type="Proteomes" id="UP001165583"/>
    </source>
</evidence>
<sequence>MRIHLQRKLVLTLEHGQREIEMFDPAVFPDAADVQIAIIPDEQGLWLTIVQETPLPLDQVRILPGFHRISVEVPPDRPKGSLS</sequence>
<comment type="caution">
    <text evidence="1">The sequence shown here is derived from an EMBL/GenBank/DDBJ whole genome shotgun (WGS) entry which is preliminary data.</text>
</comment>
<organism evidence="1 2">
    <name type="scientific">Novosphingobium mangrovi</name>
    <name type="common">ex Huang et al. 2023</name>
    <dbReference type="NCBI Taxonomy" id="2976432"/>
    <lineage>
        <taxon>Bacteria</taxon>
        <taxon>Pseudomonadati</taxon>
        <taxon>Pseudomonadota</taxon>
        <taxon>Alphaproteobacteria</taxon>
        <taxon>Sphingomonadales</taxon>
        <taxon>Sphingomonadaceae</taxon>
        <taxon>Novosphingobium</taxon>
    </lineage>
</organism>
<dbReference type="RefSeq" id="WP_260044753.1">
    <property type="nucleotide sequence ID" value="NZ_JANZXA010000003.1"/>
</dbReference>
<accession>A0ABT2I2K0</accession>
<reference evidence="1" key="1">
    <citation type="submission" date="2022-09" db="EMBL/GenBank/DDBJ databases">
        <title>Novosphingobium sp. Nov., a polycyclic aromatic hydrocarbon-degrading bacterium isolated form mangrove sediments in HongKong.</title>
        <authorList>
            <person name="Hu Z."/>
        </authorList>
    </citation>
    <scope>NUCLEOTIDE SEQUENCE</scope>
    <source>
        <strain evidence="1">HK4-1</strain>
    </source>
</reference>